<keyword evidence="2" id="KW-1185">Reference proteome</keyword>
<sequence>MKLLFNELLEDDKEKFHIPHDSTPFCLKLYQEILQSPNGALVWSFLKPVLHGKILYTPNSPEVNEVIQK</sequence>
<dbReference type="EMBL" id="BAAFST010000011">
    <property type="protein sequence ID" value="GAB1295813.1"/>
    <property type="molecule type" value="Genomic_DNA"/>
</dbReference>
<accession>A0ABQ0F963</accession>
<evidence type="ECO:0000313" key="1">
    <source>
        <dbReference type="EMBL" id="GAB1295813.1"/>
    </source>
</evidence>
<protein>
    <submittedName>
        <fullName evidence="1">ATP-binding cassette sub-family A member 13</fullName>
    </submittedName>
</protein>
<evidence type="ECO:0000313" key="2">
    <source>
        <dbReference type="Proteomes" id="UP001623349"/>
    </source>
</evidence>
<name>A0ABQ0F963_APOSI</name>
<dbReference type="GO" id="GO:0005524">
    <property type="term" value="F:ATP binding"/>
    <property type="evidence" value="ECO:0007669"/>
    <property type="project" value="UniProtKB-KW"/>
</dbReference>
<organism evidence="1 2">
    <name type="scientific">Apodemus speciosus</name>
    <name type="common">Large Japanese field mouse</name>
    <dbReference type="NCBI Taxonomy" id="105296"/>
    <lineage>
        <taxon>Eukaryota</taxon>
        <taxon>Metazoa</taxon>
        <taxon>Chordata</taxon>
        <taxon>Craniata</taxon>
        <taxon>Vertebrata</taxon>
        <taxon>Euteleostomi</taxon>
        <taxon>Mammalia</taxon>
        <taxon>Eutheria</taxon>
        <taxon>Euarchontoglires</taxon>
        <taxon>Glires</taxon>
        <taxon>Rodentia</taxon>
        <taxon>Myomorpha</taxon>
        <taxon>Muroidea</taxon>
        <taxon>Muridae</taxon>
        <taxon>Murinae</taxon>
        <taxon>Apodemus</taxon>
    </lineage>
</organism>
<dbReference type="Proteomes" id="UP001623349">
    <property type="component" value="Unassembled WGS sequence"/>
</dbReference>
<keyword evidence="1" id="KW-0547">Nucleotide-binding</keyword>
<reference evidence="1 2" key="1">
    <citation type="submission" date="2024-08" db="EMBL/GenBank/DDBJ databases">
        <title>The draft genome of Apodemus speciosus.</title>
        <authorList>
            <person name="Nabeshima K."/>
            <person name="Suzuki S."/>
            <person name="Onuma M."/>
        </authorList>
    </citation>
    <scope>NUCLEOTIDE SEQUENCE [LARGE SCALE GENOMIC DNA]</scope>
    <source>
        <strain evidence="1">IB14-021</strain>
    </source>
</reference>
<keyword evidence="1" id="KW-0067">ATP-binding</keyword>
<proteinExistence type="predicted"/>
<comment type="caution">
    <text evidence="1">The sequence shown here is derived from an EMBL/GenBank/DDBJ whole genome shotgun (WGS) entry which is preliminary data.</text>
</comment>
<gene>
    <name evidence="1" type="ORF">APTSU1_001104800</name>
</gene>